<protein>
    <submittedName>
        <fullName evidence="6">Nitronate monooxygenase</fullName>
    </submittedName>
</protein>
<accession>A0ABT3SAD1</accession>
<dbReference type="Pfam" id="PF03060">
    <property type="entry name" value="NMO"/>
    <property type="match status" value="1"/>
</dbReference>
<dbReference type="CDD" id="cd04730">
    <property type="entry name" value="NPD_like"/>
    <property type="match status" value="1"/>
</dbReference>
<dbReference type="Proteomes" id="UP001300745">
    <property type="component" value="Unassembled WGS sequence"/>
</dbReference>
<evidence type="ECO:0000256" key="3">
    <source>
        <dbReference type="ARBA" id="ARBA00022643"/>
    </source>
</evidence>
<name>A0ABT3SAD1_9MYCO</name>
<evidence type="ECO:0000256" key="1">
    <source>
        <dbReference type="ARBA" id="ARBA00009881"/>
    </source>
</evidence>
<dbReference type="GO" id="GO:0004497">
    <property type="term" value="F:monooxygenase activity"/>
    <property type="evidence" value="ECO:0007669"/>
    <property type="project" value="UniProtKB-KW"/>
</dbReference>
<dbReference type="InterPro" id="IPR013785">
    <property type="entry name" value="Aldolase_TIM"/>
</dbReference>
<evidence type="ECO:0000313" key="6">
    <source>
        <dbReference type="EMBL" id="MCX2936467.1"/>
    </source>
</evidence>
<keyword evidence="3" id="KW-0288">FMN</keyword>
<evidence type="ECO:0000256" key="4">
    <source>
        <dbReference type="ARBA" id="ARBA00023002"/>
    </source>
</evidence>
<dbReference type="InterPro" id="IPR004136">
    <property type="entry name" value="NMO"/>
</dbReference>
<dbReference type="PANTHER" id="PTHR42747:SF4">
    <property type="entry name" value="BLR1330 PROTEIN"/>
    <property type="match status" value="1"/>
</dbReference>
<keyword evidence="7" id="KW-1185">Reference proteome</keyword>
<dbReference type="SUPFAM" id="SSF51412">
    <property type="entry name" value="Inosine monophosphate dehydrogenase (IMPDH)"/>
    <property type="match status" value="1"/>
</dbReference>
<keyword evidence="2" id="KW-0285">Flavoprotein</keyword>
<dbReference type="PANTHER" id="PTHR42747">
    <property type="entry name" value="NITRONATE MONOOXYGENASE-RELATED"/>
    <property type="match status" value="1"/>
</dbReference>
<comment type="similarity">
    <text evidence="1">Belongs to the nitronate monooxygenase family. NMO class I subfamily.</text>
</comment>
<proteinExistence type="inferred from homology"/>
<reference evidence="6 7" key="1">
    <citation type="submission" date="2022-11" db="EMBL/GenBank/DDBJ databases">
        <title>Mycobacterium sp. nov.</title>
        <authorList>
            <person name="Papic B."/>
            <person name="Spicic S."/>
            <person name="Duvnjak S."/>
        </authorList>
    </citation>
    <scope>NUCLEOTIDE SEQUENCE [LARGE SCALE GENOMIC DNA]</scope>
    <source>
        <strain evidence="6 7">CVI_P4</strain>
    </source>
</reference>
<organism evidence="6 7">
    <name type="scientific">Mycobacterium pinniadriaticum</name>
    <dbReference type="NCBI Taxonomy" id="2994102"/>
    <lineage>
        <taxon>Bacteria</taxon>
        <taxon>Bacillati</taxon>
        <taxon>Actinomycetota</taxon>
        <taxon>Actinomycetes</taxon>
        <taxon>Mycobacteriales</taxon>
        <taxon>Mycobacteriaceae</taxon>
        <taxon>Mycobacterium</taxon>
    </lineage>
</organism>
<dbReference type="RefSeq" id="WP_265995776.1">
    <property type="nucleotide sequence ID" value="NZ_JAPJDN010000004.1"/>
</dbReference>
<dbReference type="EMBL" id="JAPJDO010000004">
    <property type="protein sequence ID" value="MCX2936467.1"/>
    <property type="molecule type" value="Genomic_DNA"/>
</dbReference>
<gene>
    <name evidence="6" type="ORF">ORI27_07145</name>
</gene>
<evidence type="ECO:0000313" key="7">
    <source>
        <dbReference type="Proteomes" id="UP001300745"/>
    </source>
</evidence>
<evidence type="ECO:0000256" key="2">
    <source>
        <dbReference type="ARBA" id="ARBA00022630"/>
    </source>
</evidence>
<dbReference type="Gene3D" id="3.20.20.70">
    <property type="entry name" value="Aldolase class I"/>
    <property type="match status" value="1"/>
</dbReference>
<comment type="caution">
    <text evidence="6">The sequence shown here is derived from an EMBL/GenBank/DDBJ whole genome shotgun (WGS) entry which is preliminary data.</text>
</comment>
<keyword evidence="5 6" id="KW-0503">Monooxygenase</keyword>
<sequence>MPGLPERITERLRIPVIAAPMLAVSGPDLVTATCAAGVIGAFPTANAGSADQLDQWLSNIATRARGAAPTFAPWAANVIMRSPRLREDLAVLVDHRIPIVITSVGSPEPVVEALHAVGTTVFSDVASLHHVRRALDAGADGLILLAAGAGGQSGHLNPFAFVRAVREFYGGPVVLAGGLCDGHALRAAQVLGCDLGYVGTPFIATRESMASPDYQRLLVESSLDDIVLTRAFTGLPTNMLVSSIVAAGFDPDRLDEQVTPAQSRQLYGGSDTPRKWIDLHSAGHSVSSVHAVMGAGELVAKLAAEYAAAHPADARTPSSG</sequence>
<keyword evidence="4" id="KW-0560">Oxidoreductase</keyword>
<evidence type="ECO:0000256" key="5">
    <source>
        <dbReference type="ARBA" id="ARBA00023033"/>
    </source>
</evidence>